<dbReference type="InterPro" id="IPR015422">
    <property type="entry name" value="PyrdxlP-dep_Trfase_small"/>
</dbReference>
<dbReference type="PIRSF" id="PIRSF001434">
    <property type="entry name" value="CGS"/>
    <property type="match status" value="1"/>
</dbReference>
<evidence type="ECO:0000256" key="8">
    <source>
        <dbReference type="RuleBase" id="RU362118"/>
    </source>
</evidence>
<gene>
    <name evidence="9" type="ORF">MJA45_13035</name>
</gene>
<evidence type="ECO:0000313" key="9">
    <source>
        <dbReference type="EMBL" id="WNQ13896.1"/>
    </source>
</evidence>
<keyword evidence="2 7" id="KW-0663">Pyridoxal phosphate</keyword>
<dbReference type="PANTHER" id="PTHR11808:SF80">
    <property type="entry name" value="CYSTATHIONINE GAMMA-LYASE"/>
    <property type="match status" value="1"/>
</dbReference>
<evidence type="ECO:0000313" key="10">
    <source>
        <dbReference type="Proteomes" id="UP001305702"/>
    </source>
</evidence>
<dbReference type="EMBL" id="CP130318">
    <property type="protein sequence ID" value="WNQ13896.1"/>
    <property type="molecule type" value="Genomic_DNA"/>
</dbReference>
<evidence type="ECO:0000256" key="1">
    <source>
        <dbReference type="ARBA" id="ARBA00001933"/>
    </source>
</evidence>
<dbReference type="Gene3D" id="3.40.640.10">
    <property type="entry name" value="Type I PLP-dependent aspartate aminotransferase-like (Major domain)"/>
    <property type="match status" value="1"/>
</dbReference>
<protein>
    <recommendedName>
        <fullName evidence="3">homocysteine desulfhydrase</fullName>
        <ecNumber evidence="3">4.4.1.2</ecNumber>
    </recommendedName>
    <alternativeName>
        <fullName evidence="4">Homocysteine desulfhydrase</fullName>
    </alternativeName>
</protein>
<dbReference type="InterPro" id="IPR000277">
    <property type="entry name" value="Cys/Met-Metab_PyrdxlP-dep_enz"/>
</dbReference>
<proteinExistence type="inferred from homology"/>
<dbReference type="CDD" id="cd00614">
    <property type="entry name" value="CGS_like"/>
    <property type="match status" value="1"/>
</dbReference>
<comment type="similarity">
    <text evidence="8">Belongs to the trans-sulfuration enzymes family.</text>
</comment>
<dbReference type="GO" id="GO:0005737">
    <property type="term" value="C:cytoplasm"/>
    <property type="evidence" value="ECO:0007669"/>
    <property type="project" value="TreeGrafter"/>
</dbReference>
<reference evidence="9 10" key="1">
    <citation type="submission" date="2022-02" db="EMBL/GenBank/DDBJ databases">
        <title>Paenibacillus sp. MBLB1776 Whole Genome Shotgun Sequencing.</title>
        <authorList>
            <person name="Hwang C.Y."/>
            <person name="Cho E.-S."/>
            <person name="Seo M.-J."/>
        </authorList>
    </citation>
    <scope>NUCLEOTIDE SEQUENCE [LARGE SCALE GENOMIC DNA]</scope>
    <source>
        <strain evidence="9 10">MBLB1776</strain>
    </source>
</reference>
<dbReference type="PANTHER" id="PTHR11808">
    <property type="entry name" value="TRANS-SULFURATION ENZYME FAMILY MEMBER"/>
    <property type="match status" value="1"/>
</dbReference>
<dbReference type="Pfam" id="PF01053">
    <property type="entry name" value="Cys_Met_Meta_PP"/>
    <property type="match status" value="1"/>
</dbReference>
<keyword evidence="10" id="KW-1185">Reference proteome</keyword>
<evidence type="ECO:0000256" key="5">
    <source>
        <dbReference type="ARBA" id="ARBA00048780"/>
    </source>
</evidence>
<keyword evidence="9" id="KW-0808">Transferase</keyword>
<dbReference type="Gene3D" id="3.90.1150.10">
    <property type="entry name" value="Aspartate Aminotransferase, domain 1"/>
    <property type="match status" value="1"/>
</dbReference>
<name>A0AA96LHJ8_9BACL</name>
<evidence type="ECO:0000256" key="3">
    <source>
        <dbReference type="ARBA" id="ARBA00047175"/>
    </source>
</evidence>
<organism evidence="9 10">
    <name type="scientific">Paenibacillus aurantius</name>
    <dbReference type="NCBI Taxonomy" id="2918900"/>
    <lineage>
        <taxon>Bacteria</taxon>
        <taxon>Bacillati</taxon>
        <taxon>Bacillota</taxon>
        <taxon>Bacilli</taxon>
        <taxon>Bacillales</taxon>
        <taxon>Paenibacillaceae</taxon>
        <taxon>Paenibacillus</taxon>
    </lineage>
</organism>
<dbReference type="RefSeq" id="WP_315607677.1">
    <property type="nucleotide sequence ID" value="NZ_CP130318.1"/>
</dbReference>
<dbReference type="GO" id="GO:0008483">
    <property type="term" value="F:transaminase activity"/>
    <property type="evidence" value="ECO:0007669"/>
    <property type="project" value="UniProtKB-KW"/>
</dbReference>
<evidence type="ECO:0000256" key="7">
    <source>
        <dbReference type="PIRSR" id="PIRSR001434-2"/>
    </source>
</evidence>
<dbReference type="FunFam" id="3.40.640.10:FF:000046">
    <property type="entry name" value="Cystathionine gamma-lyase"/>
    <property type="match status" value="1"/>
</dbReference>
<feature type="modified residue" description="N6-(pyridoxal phosphate)lysine" evidence="7">
    <location>
        <position position="203"/>
    </location>
</feature>
<dbReference type="GO" id="GO:0018826">
    <property type="term" value="F:methionine gamma-lyase activity"/>
    <property type="evidence" value="ECO:0007669"/>
    <property type="project" value="UniProtKB-EC"/>
</dbReference>
<evidence type="ECO:0000256" key="4">
    <source>
        <dbReference type="ARBA" id="ARBA00047199"/>
    </source>
</evidence>
<dbReference type="GO" id="GO:0047982">
    <property type="term" value="F:homocysteine desulfhydrase activity"/>
    <property type="evidence" value="ECO:0007669"/>
    <property type="project" value="UniProtKB-EC"/>
</dbReference>
<dbReference type="InterPro" id="IPR015421">
    <property type="entry name" value="PyrdxlP-dep_Trfase_major"/>
</dbReference>
<evidence type="ECO:0000256" key="2">
    <source>
        <dbReference type="ARBA" id="ARBA00022898"/>
    </source>
</evidence>
<evidence type="ECO:0000256" key="6">
    <source>
        <dbReference type="ARBA" id="ARBA00052699"/>
    </source>
</evidence>
<dbReference type="KEGG" id="paun:MJA45_13035"/>
<comment type="catalytic activity">
    <reaction evidence="6">
        <text>L-methionine + H2O = methanethiol + 2-oxobutanoate + NH4(+)</text>
        <dbReference type="Rhea" id="RHEA:23800"/>
        <dbReference type="ChEBI" id="CHEBI:15377"/>
        <dbReference type="ChEBI" id="CHEBI:16007"/>
        <dbReference type="ChEBI" id="CHEBI:16763"/>
        <dbReference type="ChEBI" id="CHEBI:28938"/>
        <dbReference type="ChEBI" id="CHEBI:57844"/>
        <dbReference type="EC" id="4.4.1.11"/>
    </reaction>
    <physiologicalReaction direction="left-to-right" evidence="6">
        <dbReference type="Rhea" id="RHEA:23801"/>
    </physiologicalReaction>
</comment>
<comment type="cofactor">
    <cofactor evidence="1 8">
        <name>pyridoxal 5'-phosphate</name>
        <dbReference type="ChEBI" id="CHEBI:597326"/>
    </cofactor>
</comment>
<dbReference type="SUPFAM" id="SSF53383">
    <property type="entry name" value="PLP-dependent transferases"/>
    <property type="match status" value="1"/>
</dbReference>
<comment type="catalytic activity">
    <reaction evidence="5">
        <text>L-homocysteine + H2O = 2-oxobutanoate + hydrogen sulfide + NH4(+) + H(+)</text>
        <dbReference type="Rhea" id="RHEA:14501"/>
        <dbReference type="ChEBI" id="CHEBI:15377"/>
        <dbReference type="ChEBI" id="CHEBI:15378"/>
        <dbReference type="ChEBI" id="CHEBI:16763"/>
        <dbReference type="ChEBI" id="CHEBI:28938"/>
        <dbReference type="ChEBI" id="CHEBI:29919"/>
        <dbReference type="ChEBI" id="CHEBI:58199"/>
        <dbReference type="EC" id="4.4.1.2"/>
    </reaction>
    <physiologicalReaction direction="left-to-right" evidence="5">
        <dbReference type="Rhea" id="RHEA:14502"/>
    </physiologicalReaction>
</comment>
<dbReference type="GO" id="GO:0019346">
    <property type="term" value="P:transsulfuration"/>
    <property type="evidence" value="ECO:0007669"/>
    <property type="project" value="InterPro"/>
</dbReference>
<dbReference type="GO" id="GO:0030170">
    <property type="term" value="F:pyridoxal phosphate binding"/>
    <property type="evidence" value="ECO:0007669"/>
    <property type="project" value="InterPro"/>
</dbReference>
<dbReference type="AlphaFoldDB" id="A0AA96LHJ8"/>
<sequence length="391" mass="43341">MDDRQSLEGWTKEDICAHLGDDYDRFHGAVVPPIFQNSLFTRKTVNHGYTYTRVTNPTTEVAEKKLAALEEGEEAKCFASGMAAITSALFSVLEQGDHVLCPKSVYAPTRGFLEIYLNRFGVEATFVESESVEAFEQAIRPNTKVIYLESPVSNVFSLQDLSELSRLAKAYGLTTIVDNTWATPMYQNPIRFGIDLVVHSASKYLGGHSDIIGGVIIGRKEAMTQIMHRERGMLGGIMDPHQAWLLLRGIRTLPLRMREHQANAMKVAQFLEKHPAVSRVYYPGLPSHPQYELGRRQMSGCSGLLSFVPKGRGEQIHAFMKGLKFFEEGPSWGGFESLINSPGLGISEEASRLTGIPSGLLRISIGLEKAETLIDDLDRGLYSLSKGREIG</sequence>
<accession>A0AA96LHJ8</accession>
<dbReference type="EC" id="4.4.1.2" evidence="3"/>
<dbReference type="InterPro" id="IPR015424">
    <property type="entry name" value="PyrdxlP-dep_Trfase"/>
</dbReference>
<dbReference type="Proteomes" id="UP001305702">
    <property type="component" value="Chromosome"/>
</dbReference>
<keyword evidence="9" id="KW-0032">Aminotransferase</keyword>